<dbReference type="AlphaFoldDB" id="A0AAW5HTN0"/>
<feature type="transmembrane region" description="Helical" evidence="1">
    <location>
        <begin position="12"/>
        <end position="31"/>
    </location>
</feature>
<feature type="transmembrane region" description="Helical" evidence="1">
    <location>
        <begin position="73"/>
        <end position="90"/>
    </location>
</feature>
<feature type="transmembrane region" description="Helical" evidence="1">
    <location>
        <begin position="96"/>
        <end position="117"/>
    </location>
</feature>
<gene>
    <name evidence="2" type="ORF">JMN37_07740</name>
</gene>
<sequence>MAKVTRENKVKACFTLVFTGLALYYCFYTFLSRDGVLPTSVGLVGFAVTGVAVWRSVHLFLQRPVREFLQESFLYFFPVFAVPIVGALHVEFPYSGLMAFIWPVGLAVCFVYNNSYLSWASRG</sequence>
<comment type="caution">
    <text evidence="2">The sequence shown here is derived from an EMBL/GenBank/DDBJ whole genome shotgun (WGS) entry which is preliminary data.</text>
</comment>
<keyword evidence="3" id="KW-1185">Reference proteome</keyword>
<evidence type="ECO:0000313" key="2">
    <source>
        <dbReference type="EMBL" id="MCO6394863.1"/>
    </source>
</evidence>
<protein>
    <submittedName>
        <fullName evidence="2">Uncharacterized protein</fullName>
    </submittedName>
</protein>
<evidence type="ECO:0000256" key="1">
    <source>
        <dbReference type="SAM" id="Phobius"/>
    </source>
</evidence>
<organism evidence="2 3">
    <name type="scientific">Corynebacterium lipophilum</name>
    <dbReference type="NCBI Taxonomy" id="2804918"/>
    <lineage>
        <taxon>Bacteria</taxon>
        <taxon>Bacillati</taxon>
        <taxon>Actinomycetota</taxon>
        <taxon>Actinomycetes</taxon>
        <taxon>Mycobacteriales</taxon>
        <taxon>Corynebacteriaceae</taxon>
        <taxon>Corynebacterium</taxon>
    </lineage>
</organism>
<evidence type="ECO:0000313" key="3">
    <source>
        <dbReference type="Proteomes" id="UP001205920"/>
    </source>
</evidence>
<keyword evidence="1" id="KW-1133">Transmembrane helix</keyword>
<dbReference type="Proteomes" id="UP001205920">
    <property type="component" value="Unassembled WGS sequence"/>
</dbReference>
<accession>A0AAW5HTN0</accession>
<reference evidence="2 3" key="1">
    <citation type="submission" date="2021-01" db="EMBL/GenBank/DDBJ databases">
        <title>Identification and Characterization of Corynebacterium sp.</title>
        <authorList>
            <person name="Luo Q."/>
            <person name="Qu P."/>
            <person name="Chen Q."/>
        </authorList>
    </citation>
    <scope>NUCLEOTIDE SEQUENCE [LARGE SCALE GENOMIC DNA]</scope>
    <source>
        <strain evidence="2 3">MC-18</strain>
    </source>
</reference>
<dbReference type="RefSeq" id="WP_071573033.1">
    <property type="nucleotide sequence ID" value="NZ_JAEUWV010000011.1"/>
</dbReference>
<name>A0AAW5HTN0_9CORY</name>
<keyword evidence="1" id="KW-0472">Membrane</keyword>
<keyword evidence="1" id="KW-0812">Transmembrane</keyword>
<proteinExistence type="predicted"/>
<feature type="transmembrane region" description="Helical" evidence="1">
    <location>
        <begin position="43"/>
        <end position="61"/>
    </location>
</feature>
<dbReference type="EMBL" id="JAEUWV010000011">
    <property type="protein sequence ID" value="MCO6394863.1"/>
    <property type="molecule type" value="Genomic_DNA"/>
</dbReference>